<evidence type="ECO:0000256" key="2">
    <source>
        <dbReference type="ARBA" id="ARBA00012755"/>
    </source>
</evidence>
<dbReference type="PANTHER" id="PTHR43053:SF3">
    <property type="entry name" value="ALPHA-GALACTOSIDASE C-RELATED"/>
    <property type="match status" value="1"/>
</dbReference>
<dbReference type="PROSITE" id="PS00512">
    <property type="entry name" value="ALPHA_GALACTOSIDASE"/>
    <property type="match status" value="1"/>
</dbReference>
<dbReference type="Pfam" id="PF16875">
    <property type="entry name" value="Glyco_hydro_36N"/>
    <property type="match status" value="1"/>
</dbReference>
<evidence type="ECO:0000259" key="6">
    <source>
        <dbReference type="Pfam" id="PF16874"/>
    </source>
</evidence>
<comment type="catalytic activity">
    <reaction evidence="1">
        <text>Hydrolysis of terminal, non-reducing alpha-D-galactose residues in alpha-D-galactosides, including galactose oligosaccharides, galactomannans and galactolipids.</text>
        <dbReference type="EC" id="3.2.1.22"/>
    </reaction>
</comment>
<protein>
    <recommendedName>
        <fullName evidence="2">alpha-galactosidase</fullName>
        <ecNumber evidence="2">3.2.1.22</ecNumber>
    </recommendedName>
</protein>
<dbReference type="GO" id="GO:0016052">
    <property type="term" value="P:carbohydrate catabolic process"/>
    <property type="evidence" value="ECO:0007669"/>
    <property type="project" value="InterPro"/>
</dbReference>
<name>A0A1B1BP41_9MICO</name>
<dbReference type="InterPro" id="IPR017853">
    <property type="entry name" value="GH"/>
</dbReference>
<dbReference type="AlphaFoldDB" id="A0A1B1BP41"/>
<dbReference type="Pfam" id="PF02065">
    <property type="entry name" value="Melibiase"/>
    <property type="match status" value="1"/>
</dbReference>
<dbReference type="Gene3D" id="3.20.20.70">
    <property type="entry name" value="Aldolase class I"/>
    <property type="match status" value="1"/>
</dbReference>
<dbReference type="GO" id="GO:0004557">
    <property type="term" value="F:alpha-galactosidase activity"/>
    <property type="evidence" value="ECO:0007669"/>
    <property type="project" value="UniProtKB-EC"/>
</dbReference>
<evidence type="ECO:0000256" key="5">
    <source>
        <dbReference type="SAM" id="MobiDB-lite"/>
    </source>
</evidence>
<keyword evidence="4" id="KW-0326">Glycosidase</keyword>
<keyword evidence="9" id="KW-1185">Reference proteome</keyword>
<dbReference type="SUPFAM" id="SSF51445">
    <property type="entry name" value="(Trans)glycosidases"/>
    <property type="match status" value="1"/>
</dbReference>
<dbReference type="CDD" id="cd14791">
    <property type="entry name" value="GH36"/>
    <property type="match status" value="1"/>
</dbReference>
<evidence type="ECO:0000313" key="9">
    <source>
        <dbReference type="Proteomes" id="UP000092582"/>
    </source>
</evidence>
<feature type="domain" description="Glycosyl hydrolase family 36 N-terminal" evidence="7">
    <location>
        <begin position="43"/>
        <end position="274"/>
    </location>
</feature>
<sequence>MSQHHAVVDRHPADEAGATNEPAVIHLRNGGTSVLVDTSGPALPVIVHWGADLGSPDSTELDAIVLAAQPQRVSGGLDIPARLSLLPQESTGWQGTPGLTGSRAGRFFSPALLTTAIQHTRSTLTVHAADAVSGLILRIDLTVDDAGVLGSGLTLTNTGEDHYDLADLCVTLPLPATATEILDTTGRHLRERTPQRHGFTIGRHQRDSRKGRPGADATLLLAAGTPGFGFERGLVHAVHLAWSGNHRLAAEKLITGSSFLQAGELLAAGEIRLAPGASYSTPTVIASWGEGLTELSARIHTRLRARPTHPAAPRPVTLNTWEAVYFDHDLARLTTLAEAAARVGVERYVLDDGWFHGRRDDTSGLGDWVVDTDVWPDGLGPLIDTVTGLGMQFGLWVEPEMVNPESDLARAHPDWMLQAAGRLPVEGRQQQVLDLSHPGAYAYLLDRLDALLVEYPIGYLKWDHNRDLIDAGSTLTGTAAVHDNVTALYTLLDELKARHPGLEIESCASGGARVDLGILDHTDRIWTSDCIDPIERLTIQKYTGLLVPYELMGAHISGPVSHSTGRRHELSLRAGVALLGHLGIEWDIAALSDAEYTELAGWIALYKANRDLLHTGTSVHADHPDPAVDLRGVVAADRSRALFVFTQVAASTFYPVGTLRFPGLDDDRQYTVRPLALESTGTGNGQSPLAWSQRPLTISGRALGTIGLQGPVLFPEHLAVFEITSA</sequence>
<dbReference type="EC" id="3.2.1.22" evidence="2"/>
<dbReference type="InterPro" id="IPR050985">
    <property type="entry name" value="Alpha-glycosidase_related"/>
</dbReference>
<dbReference type="RefSeq" id="WP_084021266.1">
    <property type="nucleotide sequence ID" value="NZ_CP016282.1"/>
</dbReference>
<evidence type="ECO:0000259" key="7">
    <source>
        <dbReference type="Pfam" id="PF16875"/>
    </source>
</evidence>
<evidence type="ECO:0000313" key="8">
    <source>
        <dbReference type="EMBL" id="ANP74296.1"/>
    </source>
</evidence>
<dbReference type="InterPro" id="IPR038417">
    <property type="entry name" value="Alpga-gal_N_sf"/>
</dbReference>
<dbReference type="InterPro" id="IPR013780">
    <property type="entry name" value="Glyco_hydro_b"/>
</dbReference>
<keyword evidence="3" id="KW-0378">Hydrolase</keyword>
<dbReference type="InterPro" id="IPR000111">
    <property type="entry name" value="Glyco_hydro_27/36_CS"/>
</dbReference>
<dbReference type="Gene3D" id="2.70.98.60">
    <property type="entry name" value="alpha-galactosidase from lactobacil brevis"/>
    <property type="match status" value="1"/>
</dbReference>
<evidence type="ECO:0000256" key="1">
    <source>
        <dbReference type="ARBA" id="ARBA00001255"/>
    </source>
</evidence>
<dbReference type="InterPro" id="IPR013785">
    <property type="entry name" value="Aldolase_TIM"/>
</dbReference>
<feature type="region of interest" description="Disordered" evidence="5">
    <location>
        <begin position="1"/>
        <end position="20"/>
    </location>
</feature>
<dbReference type="STRING" id="670052.PA27867_3367"/>
<proteinExistence type="predicted"/>
<dbReference type="OrthoDB" id="9758822at2"/>
<gene>
    <name evidence="8" type="ORF">PA27867_3367</name>
</gene>
<reference evidence="8 9" key="1">
    <citation type="submission" date="2016-06" db="EMBL/GenBank/DDBJ databases">
        <title>Genome sequencing of Cryobacterium arcticum PAMC 27867.</title>
        <authorList>
            <person name="Lee J."/>
            <person name="Kim O.-S."/>
        </authorList>
    </citation>
    <scope>NUCLEOTIDE SEQUENCE [LARGE SCALE GENOMIC DNA]</scope>
    <source>
        <strain evidence="8 9">PAMC 27867</strain>
    </source>
</reference>
<dbReference type="InterPro" id="IPR031705">
    <property type="entry name" value="Glyco_hydro_36_C"/>
</dbReference>
<accession>A0A1B1BP41</accession>
<evidence type="ECO:0000256" key="3">
    <source>
        <dbReference type="ARBA" id="ARBA00022801"/>
    </source>
</evidence>
<feature type="domain" description="Glycosyl hydrolase family 36 C-terminal" evidence="6">
    <location>
        <begin position="633"/>
        <end position="709"/>
    </location>
</feature>
<dbReference type="Proteomes" id="UP000092582">
    <property type="component" value="Chromosome 1"/>
</dbReference>
<dbReference type="FunFam" id="3.20.20.70:FF:000118">
    <property type="entry name" value="Alpha-galactosidase"/>
    <property type="match status" value="1"/>
</dbReference>
<dbReference type="PRINTS" id="PR00743">
    <property type="entry name" value="GLHYDRLASE36"/>
</dbReference>
<dbReference type="EMBL" id="CP016282">
    <property type="protein sequence ID" value="ANP74296.1"/>
    <property type="molecule type" value="Genomic_DNA"/>
</dbReference>
<evidence type="ECO:0000256" key="4">
    <source>
        <dbReference type="ARBA" id="ARBA00023295"/>
    </source>
</evidence>
<dbReference type="InterPro" id="IPR031704">
    <property type="entry name" value="Glyco_hydro_36_N"/>
</dbReference>
<dbReference type="PATRIC" id="fig|670052.7.peg.3465"/>
<dbReference type="Pfam" id="PF16874">
    <property type="entry name" value="Glyco_hydro_36C"/>
    <property type="match status" value="1"/>
</dbReference>
<dbReference type="Gene3D" id="2.60.40.1180">
    <property type="entry name" value="Golgi alpha-mannosidase II"/>
    <property type="match status" value="1"/>
</dbReference>
<dbReference type="PANTHER" id="PTHR43053">
    <property type="entry name" value="GLYCOSIDASE FAMILY 31"/>
    <property type="match status" value="1"/>
</dbReference>
<dbReference type="InterPro" id="IPR002252">
    <property type="entry name" value="Glyco_hydro_36"/>
</dbReference>
<organism evidence="8 9">
    <name type="scientific">Cryobacterium arcticum</name>
    <dbReference type="NCBI Taxonomy" id="670052"/>
    <lineage>
        <taxon>Bacteria</taxon>
        <taxon>Bacillati</taxon>
        <taxon>Actinomycetota</taxon>
        <taxon>Actinomycetes</taxon>
        <taxon>Micrococcales</taxon>
        <taxon>Microbacteriaceae</taxon>
        <taxon>Cryobacterium</taxon>
    </lineage>
</organism>
<feature type="compositionally biased region" description="Basic and acidic residues" evidence="5">
    <location>
        <begin position="1"/>
        <end position="14"/>
    </location>
</feature>
<dbReference type="KEGG" id="cart:PA27867_3367"/>